<comment type="similarity">
    <text evidence="2">Belongs to the KIF-binding protein family.</text>
</comment>
<gene>
    <name evidence="6" type="ORF">N0F65_004069</name>
</gene>
<evidence type="ECO:0000256" key="3">
    <source>
        <dbReference type="ARBA" id="ARBA00016840"/>
    </source>
</evidence>
<dbReference type="PANTHER" id="PTHR46321">
    <property type="entry name" value="KIF1-BINDING PROTEIN"/>
    <property type="match status" value="1"/>
</dbReference>
<dbReference type="Pfam" id="PF12309">
    <property type="entry name" value="KBP_C"/>
    <property type="match status" value="1"/>
</dbReference>
<dbReference type="InterPro" id="IPR022083">
    <property type="entry name" value="KBP"/>
</dbReference>
<accession>A0AAV2YYG4</accession>
<dbReference type="EMBL" id="DAKRPA010000083">
    <property type="protein sequence ID" value="DAZ99436.1"/>
    <property type="molecule type" value="Genomic_DNA"/>
</dbReference>
<evidence type="ECO:0000313" key="6">
    <source>
        <dbReference type="EMBL" id="DAZ99436.1"/>
    </source>
</evidence>
<keyword evidence="5" id="KW-0206">Cytoskeleton</keyword>
<evidence type="ECO:0000256" key="1">
    <source>
        <dbReference type="ARBA" id="ARBA00004245"/>
    </source>
</evidence>
<comment type="caution">
    <text evidence="6">The sequence shown here is derived from an EMBL/GenBank/DDBJ whole genome shotgun (WGS) entry which is preliminary data.</text>
</comment>
<dbReference type="PANTHER" id="PTHR46321:SF1">
    <property type="entry name" value="KIF-BINDING PROTEIN"/>
    <property type="match status" value="1"/>
</dbReference>
<dbReference type="Proteomes" id="UP001146120">
    <property type="component" value="Unassembled WGS sequence"/>
</dbReference>
<name>A0AAV2YYG4_9STRA</name>
<dbReference type="AlphaFoldDB" id="A0AAV2YYG4"/>
<evidence type="ECO:0000256" key="4">
    <source>
        <dbReference type="ARBA" id="ARBA00022490"/>
    </source>
</evidence>
<evidence type="ECO:0000256" key="2">
    <source>
        <dbReference type="ARBA" id="ARBA00010305"/>
    </source>
</evidence>
<reference evidence="6" key="1">
    <citation type="submission" date="2022-11" db="EMBL/GenBank/DDBJ databases">
        <authorList>
            <person name="Morgan W.R."/>
            <person name="Tartar A."/>
        </authorList>
    </citation>
    <scope>NUCLEOTIDE SEQUENCE</scope>
    <source>
        <strain evidence="6">ARSEF 373</strain>
    </source>
</reference>
<keyword evidence="4" id="KW-0963">Cytoplasm</keyword>
<evidence type="ECO:0000313" key="7">
    <source>
        <dbReference type="Proteomes" id="UP001146120"/>
    </source>
</evidence>
<reference evidence="6" key="2">
    <citation type="journal article" date="2023" name="Microbiol Resour">
        <title>Decontamination and Annotation of the Draft Genome Sequence of the Oomycete Lagenidium giganteum ARSEF 373.</title>
        <authorList>
            <person name="Morgan W.R."/>
            <person name="Tartar A."/>
        </authorList>
    </citation>
    <scope>NUCLEOTIDE SEQUENCE</scope>
    <source>
        <strain evidence="6">ARSEF 373</strain>
    </source>
</reference>
<dbReference type="GO" id="GO:0005856">
    <property type="term" value="C:cytoskeleton"/>
    <property type="evidence" value="ECO:0007669"/>
    <property type="project" value="UniProtKB-SubCell"/>
</dbReference>
<protein>
    <recommendedName>
        <fullName evidence="3">KIF-binding protein</fullName>
    </recommendedName>
</protein>
<sequence length="630" mass="71062">MEKMATAMIGGDIPEYFHALLDHLDAMLAVRCAASRGDTVLHVAVHLTSRVVRVCQEPSPAATPYAGQYRVIEILRKLLTTSLPPLPAFEAAGKFFFPDLVQYATELNRATETKHSRDYVQSVLRDLPRVRPDDAMQEYNIELIDLLNQTGILWSNRTQPLRALCYFHAAAEYCKFLKQQQRDVVAQATADAADVVYDPELQSLQAHAHFYLAQVFGVLGFVVESAHFCLSTLEAQLTAACAGGDTATSAFNGADEWIKNCLRLIEYYIETESPVDAASALLACEFMYLTYSSELAAEDKDEHTRILAELYTAWAALHHLSLQHAQWRREGIPIKPVSPAQSRLLSCSSIQRTLEKHGFTTSTLGMTYVPPTTINDFDRARDVFKMGLSAIEHAKAYFALDGFVTQHIRLSQKASLLYKRLLHFETDRKRVIAMELRRLALLTPFLDQLNRTAFGALLQELYYESAEISADVYDMKQQLKGKLDDKTTSYALKAIQWYQQFLVLFYPPGSPAAIKLANTTDSVKALDLPSKDMAPNELKTMHLGLFSLARMCGKIVFPQDRTKTVALWTKSLEYHSLVLHLAKLYEELPNNEAQFRAFDQAFHAELGLCAEMIELMPEKINQLFYNGKFL</sequence>
<organism evidence="6 7">
    <name type="scientific">Lagenidium giganteum</name>
    <dbReference type="NCBI Taxonomy" id="4803"/>
    <lineage>
        <taxon>Eukaryota</taxon>
        <taxon>Sar</taxon>
        <taxon>Stramenopiles</taxon>
        <taxon>Oomycota</taxon>
        <taxon>Peronosporomycetes</taxon>
        <taxon>Pythiales</taxon>
        <taxon>Pythiaceae</taxon>
    </lineage>
</organism>
<evidence type="ECO:0000256" key="5">
    <source>
        <dbReference type="ARBA" id="ARBA00023212"/>
    </source>
</evidence>
<proteinExistence type="inferred from homology"/>
<comment type="subcellular location">
    <subcellularLocation>
        <location evidence="1">Cytoplasm</location>
        <location evidence="1">Cytoskeleton</location>
    </subcellularLocation>
</comment>
<keyword evidence="7" id="KW-1185">Reference proteome</keyword>